<accession>A0A554X6D7</accession>
<keyword evidence="3" id="KW-1003">Cell membrane</keyword>
<comment type="similarity">
    <text evidence="2">Belongs to the CPA3 antiporters (TC 2.A.63) subunit C family.</text>
</comment>
<dbReference type="PANTHER" id="PTHR34583:SF2">
    <property type="entry name" value="ANTIPORTER SUBUNIT MNHC2-RELATED"/>
    <property type="match status" value="1"/>
</dbReference>
<dbReference type="InterPro" id="IPR050601">
    <property type="entry name" value="CPA3_antiporter_subunitC"/>
</dbReference>
<evidence type="ECO:0000256" key="1">
    <source>
        <dbReference type="ARBA" id="ARBA00004651"/>
    </source>
</evidence>
<evidence type="ECO:0000256" key="8">
    <source>
        <dbReference type="SAM" id="Phobius"/>
    </source>
</evidence>
<sequence length="145" mass="14866">MIWVLAVAVGVSIAAGAYLALSRDLFRAVVGLAILGSAVNLALFASGRLGPTAPAVVLPGETVLHEAANPLPQALVLTAIVIGFALMCFSLALVLRLIQRVDTDDVLALRDAEPVPTDAIKPPRADPATQPTWPPTGGSAEGGRV</sequence>
<name>A0A554X6D7_9BURK</name>
<dbReference type="PANTHER" id="PTHR34583">
    <property type="entry name" value="ANTIPORTER SUBUNIT MNHC2-RELATED"/>
    <property type="match status" value="1"/>
</dbReference>
<dbReference type="RefSeq" id="WP_043699476.1">
    <property type="nucleotide sequence ID" value="NZ_CP083911.1"/>
</dbReference>
<keyword evidence="10" id="KW-1185">Reference proteome</keyword>
<evidence type="ECO:0000256" key="3">
    <source>
        <dbReference type="ARBA" id="ARBA00022475"/>
    </source>
</evidence>
<organism evidence="9 10">
    <name type="scientific">Tepidimonas taiwanensis</name>
    <dbReference type="NCBI Taxonomy" id="307486"/>
    <lineage>
        <taxon>Bacteria</taxon>
        <taxon>Pseudomonadati</taxon>
        <taxon>Pseudomonadota</taxon>
        <taxon>Betaproteobacteria</taxon>
        <taxon>Burkholderiales</taxon>
        <taxon>Tepidimonas</taxon>
    </lineage>
</organism>
<dbReference type="STRING" id="307486.GCA_000807215_00765"/>
<dbReference type="Proteomes" id="UP000317763">
    <property type="component" value="Unassembled WGS sequence"/>
</dbReference>
<dbReference type="AlphaFoldDB" id="A0A554X6D7"/>
<comment type="caution">
    <text evidence="9">The sequence shown here is derived from an EMBL/GenBank/DDBJ whole genome shotgun (WGS) entry which is preliminary data.</text>
</comment>
<reference evidence="9 10" key="1">
    <citation type="submission" date="2019-07" db="EMBL/GenBank/DDBJ databases">
        <title>Tepidimonas taiwanensis I1-1 draft genome.</title>
        <authorList>
            <person name="Da Costa M.S."/>
            <person name="Froufe H.J.C."/>
            <person name="Egas C."/>
            <person name="Albuquerque L."/>
        </authorList>
    </citation>
    <scope>NUCLEOTIDE SEQUENCE [LARGE SCALE GENOMIC DNA]</scope>
    <source>
        <strain evidence="9 10">I1-1</strain>
    </source>
</reference>
<evidence type="ECO:0000256" key="5">
    <source>
        <dbReference type="ARBA" id="ARBA00022989"/>
    </source>
</evidence>
<evidence type="ECO:0000313" key="10">
    <source>
        <dbReference type="Proteomes" id="UP000317763"/>
    </source>
</evidence>
<feature type="region of interest" description="Disordered" evidence="7">
    <location>
        <begin position="117"/>
        <end position="145"/>
    </location>
</feature>
<gene>
    <name evidence="9" type="primary">mrpC</name>
    <name evidence="9" type="ORF">Ttaiw_01552</name>
</gene>
<dbReference type="InterPro" id="IPR039428">
    <property type="entry name" value="NUOK/Mnh_C1-like"/>
</dbReference>
<evidence type="ECO:0000256" key="7">
    <source>
        <dbReference type="SAM" id="MobiDB-lite"/>
    </source>
</evidence>
<evidence type="ECO:0000256" key="4">
    <source>
        <dbReference type="ARBA" id="ARBA00022692"/>
    </source>
</evidence>
<evidence type="ECO:0000256" key="2">
    <source>
        <dbReference type="ARBA" id="ARBA00010388"/>
    </source>
</evidence>
<keyword evidence="5 8" id="KW-1133">Transmembrane helix</keyword>
<dbReference type="Gene3D" id="1.10.287.3510">
    <property type="match status" value="1"/>
</dbReference>
<dbReference type="EMBL" id="VJOM01000015">
    <property type="protein sequence ID" value="TSE31377.1"/>
    <property type="molecule type" value="Genomic_DNA"/>
</dbReference>
<proteinExistence type="inferred from homology"/>
<comment type="subcellular location">
    <subcellularLocation>
        <location evidence="1">Cell membrane</location>
        <topology evidence="1">Multi-pass membrane protein</topology>
    </subcellularLocation>
</comment>
<keyword evidence="4 8" id="KW-0812">Transmembrane</keyword>
<protein>
    <submittedName>
        <fullName evidence="9">Na(+)/H(+) antiporter subunit C</fullName>
    </submittedName>
</protein>
<dbReference type="OrthoDB" id="9799219at2"/>
<dbReference type="GO" id="GO:0005886">
    <property type="term" value="C:plasma membrane"/>
    <property type="evidence" value="ECO:0007669"/>
    <property type="project" value="UniProtKB-SubCell"/>
</dbReference>
<keyword evidence="6 8" id="KW-0472">Membrane</keyword>
<evidence type="ECO:0000256" key="6">
    <source>
        <dbReference type="ARBA" id="ARBA00023136"/>
    </source>
</evidence>
<dbReference type="Pfam" id="PF00420">
    <property type="entry name" value="Oxidored_q2"/>
    <property type="match status" value="1"/>
</dbReference>
<feature type="transmembrane region" description="Helical" evidence="8">
    <location>
        <begin position="74"/>
        <end position="95"/>
    </location>
</feature>
<evidence type="ECO:0000313" key="9">
    <source>
        <dbReference type="EMBL" id="TSE31377.1"/>
    </source>
</evidence>